<dbReference type="SUPFAM" id="SSF50630">
    <property type="entry name" value="Acid proteases"/>
    <property type="match status" value="1"/>
</dbReference>
<keyword evidence="11" id="KW-0695">RNA-directed DNA polymerase</keyword>
<sequence>MAASTKKNNPIVVLAPREVPIGKFYGDGGARDTRRFVEEVKAAWSAQRCETEQEKRGILWSHLGEEVRQELNCLLDGDTRDPQRMLQTIATTYGERRSVSCLLGSFQSTRQRHGETCRAFSHRLRDAFDNLLARQRDTDVTMVSRRLLRDHFADSLLDSILRRQLRERIANTPDVSFLELREQAIRWEDDLDGDRTREVVASHYVSTGGKDETLAAIQQLSEQVAKLTTLLGNSQAPPTNVRRPFLCYRCGKEGHVARFCPERQREQQAGNGKPLRKTVGQCPITELEVLGVKIPALVDSGSQVSTITESFFRRHLQPRGQDLQRDLHIRLSAANGLDIPYSGYLLVDVTIAGRTIRDRVFLIIRDPPGGFRQHCLLGMNVLGEMDDWGRGVDRRQPEVMKKTTSRVGKLVRLAESVNIPSSSIVTVAATGCDPAYEGELVVEPVECSLPGGVIAVTSVVKAEVGRFTISLVNAGEESVVLKQRTVVGAICEANVISPTINLQYTSCGVEVCTGSPTVAEQSELSRYKDMLPDGLPDDQRRALLQLLAKNSDVFAWTDLDLGYTEAVKHRIPVTSEVPIAQPYRRIPPSQFEDVRQHIQELANKGVIRQSSSPYASPIVITVFTRLRQIGLKLNPEKCRFGARNVHYLGHVISEEGIATDPGKISAVNDWPTPKTTRELRSFLGLASYYRRFVSKFADIARPLHQVTAKANADHGYSKKKPVSIASYWNRECQLAFNALKSALTTTPVLGYADFSLPFQLEVDASFSGLGAILSQEQPEGRRVIAYASRSLRPNERNMNNYSSFKLELLGLKWAVTEKFRGYLLGAQCTVVTDNNPLSHLQSAKLGAIEQRWAAELALFDLHIKYRPGKLNTNADALSRHPVHMPSGPEETEVACCQLEVVLQETSISTVPPDLGTAGTSDTNSSPTCVQHEVVSLTTAEVCHSQASDKDIAPIMAFVKQKQRPNAKGRESLSHTSRLLLRQWRKLSIRDGCLFRTNLVPGGQLWEQLVLPKEQVPVVLKLAHDGAGHQGPERILQLLRRRCYWPQMADDIMRYCDQCHRCQTAKKPGIGVHQPPGHLLATAPLEVVAMDFTKLEVSADGKEDVLVLTDVFTKWTVAVATKDQSSMSVVKVLLKEWIPHYGVPRRLHSDQGKCFEADVIRGLCNHYGITKSRTSPYNPGGNGVCERFNRSLHNLLRVLSAEQKRRWPDFIQELVFCYNATPHATTGQSPYFLLFGREPRLPVDVYLGRTPAEDGYSSAGDYLSRHLRRLQEVHRLAADKIQRAAQQRETPPPKGATVLRPGDLVLIRQHLPGRNKIQDLWGDTIYVVVNTPPPEGGPFVVRPRDGESPIRRVTGSQLRLYNQPTNLDPSYPRLNTSPDSKTPERPIPLPRKSIRVAKAPLRLDL</sequence>
<evidence type="ECO:0000313" key="18">
    <source>
        <dbReference type="Proteomes" id="UP001283361"/>
    </source>
</evidence>
<reference evidence="17" key="1">
    <citation type="journal article" date="2023" name="G3 (Bethesda)">
        <title>A reference genome for the long-term kleptoplast-retaining sea slug Elysia crispata morphotype clarki.</title>
        <authorList>
            <person name="Eastman K.E."/>
            <person name="Pendleton A.L."/>
            <person name="Shaikh M.A."/>
            <person name="Suttiyut T."/>
            <person name="Ogas R."/>
            <person name="Tomko P."/>
            <person name="Gavelis G."/>
            <person name="Widhalm J.R."/>
            <person name="Wisecaver J.H."/>
        </authorList>
    </citation>
    <scope>NUCLEOTIDE SEQUENCE</scope>
    <source>
        <strain evidence="17">ECLA1</strain>
    </source>
</reference>
<dbReference type="InterPro" id="IPR036397">
    <property type="entry name" value="RNaseH_sf"/>
</dbReference>
<evidence type="ECO:0000256" key="5">
    <source>
        <dbReference type="ARBA" id="ARBA00022750"/>
    </source>
</evidence>
<keyword evidence="3" id="KW-0548">Nucleotidyltransferase</keyword>
<evidence type="ECO:0000256" key="1">
    <source>
        <dbReference type="ARBA" id="ARBA00022670"/>
    </source>
</evidence>
<dbReference type="InterPro" id="IPR001969">
    <property type="entry name" value="Aspartic_peptidase_AS"/>
</dbReference>
<dbReference type="InterPro" id="IPR036875">
    <property type="entry name" value="Znf_CCHC_sf"/>
</dbReference>
<keyword evidence="13" id="KW-0862">Zinc</keyword>
<keyword evidence="12" id="KW-0238">DNA-binding</keyword>
<feature type="region of interest" description="Disordered" evidence="14">
    <location>
        <begin position="1355"/>
        <end position="1392"/>
    </location>
</feature>
<dbReference type="GO" id="GO:0004519">
    <property type="term" value="F:endonuclease activity"/>
    <property type="evidence" value="ECO:0007669"/>
    <property type="project" value="UniProtKB-KW"/>
</dbReference>
<dbReference type="InterPro" id="IPR034122">
    <property type="entry name" value="Retropepsin-like_bacterial"/>
</dbReference>
<evidence type="ECO:0000256" key="14">
    <source>
        <dbReference type="SAM" id="MobiDB-lite"/>
    </source>
</evidence>
<organism evidence="17 18">
    <name type="scientific">Elysia crispata</name>
    <name type="common">lettuce slug</name>
    <dbReference type="NCBI Taxonomy" id="231223"/>
    <lineage>
        <taxon>Eukaryota</taxon>
        <taxon>Metazoa</taxon>
        <taxon>Spiralia</taxon>
        <taxon>Lophotrochozoa</taxon>
        <taxon>Mollusca</taxon>
        <taxon>Gastropoda</taxon>
        <taxon>Heterobranchia</taxon>
        <taxon>Euthyneura</taxon>
        <taxon>Panpulmonata</taxon>
        <taxon>Sacoglossa</taxon>
        <taxon>Placobranchoidea</taxon>
        <taxon>Plakobranchidae</taxon>
        <taxon>Elysia</taxon>
    </lineage>
</organism>
<dbReference type="InterPro" id="IPR021109">
    <property type="entry name" value="Peptidase_aspartic_dom_sf"/>
</dbReference>
<dbReference type="InterPro" id="IPR050951">
    <property type="entry name" value="Retrovirus_Pol_polyprotein"/>
</dbReference>
<dbReference type="GO" id="GO:0003964">
    <property type="term" value="F:RNA-directed DNA polymerase activity"/>
    <property type="evidence" value="ECO:0007669"/>
    <property type="project" value="UniProtKB-KW"/>
</dbReference>
<evidence type="ECO:0000313" key="17">
    <source>
        <dbReference type="EMBL" id="KAK3765728.1"/>
    </source>
</evidence>
<keyword evidence="7" id="KW-0378">Hydrolase</keyword>
<evidence type="ECO:0000256" key="12">
    <source>
        <dbReference type="ARBA" id="ARBA00023125"/>
    </source>
</evidence>
<dbReference type="Proteomes" id="UP001283361">
    <property type="component" value="Unassembled WGS sequence"/>
</dbReference>
<protein>
    <recommendedName>
        <fullName evidence="19">Endonuclease</fullName>
    </recommendedName>
</protein>
<dbReference type="FunFam" id="3.30.70.270:FF:000020">
    <property type="entry name" value="Transposon Tf2-6 polyprotein-like Protein"/>
    <property type="match status" value="1"/>
</dbReference>
<feature type="compositionally biased region" description="Polar residues" evidence="14">
    <location>
        <begin position="1355"/>
        <end position="1379"/>
    </location>
</feature>
<dbReference type="PROSITE" id="PS00141">
    <property type="entry name" value="ASP_PROTEASE"/>
    <property type="match status" value="1"/>
</dbReference>
<evidence type="ECO:0008006" key="19">
    <source>
        <dbReference type="Google" id="ProtNLM"/>
    </source>
</evidence>
<dbReference type="InterPro" id="IPR012337">
    <property type="entry name" value="RNaseH-like_sf"/>
</dbReference>
<evidence type="ECO:0000256" key="10">
    <source>
        <dbReference type="ARBA" id="ARBA00022908"/>
    </source>
</evidence>
<dbReference type="Gene3D" id="4.10.60.10">
    <property type="entry name" value="Zinc finger, CCHC-type"/>
    <property type="match status" value="1"/>
</dbReference>
<feature type="domain" description="CCHC-type" evidence="15">
    <location>
        <begin position="247"/>
        <end position="262"/>
    </location>
</feature>
<dbReference type="PROSITE" id="PS50994">
    <property type="entry name" value="INTEGRASE"/>
    <property type="match status" value="1"/>
</dbReference>
<dbReference type="FunFam" id="3.30.420.10:FF:000032">
    <property type="entry name" value="Retrovirus-related Pol polyprotein from transposon 297-like Protein"/>
    <property type="match status" value="1"/>
</dbReference>
<keyword evidence="2" id="KW-0808">Transferase</keyword>
<dbReference type="SUPFAM" id="SSF56672">
    <property type="entry name" value="DNA/RNA polymerases"/>
    <property type="match status" value="2"/>
</dbReference>
<dbReference type="InterPro" id="IPR043502">
    <property type="entry name" value="DNA/RNA_pol_sf"/>
</dbReference>
<dbReference type="Pfam" id="PF17921">
    <property type="entry name" value="Integrase_H2C2"/>
    <property type="match status" value="1"/>
</dbReference>
<keyword evidence="9" id="KW-0694">RNA-binding</keyword>
<accession>A0AAE0ZA80</accession>
<dbReference type="PROSITE" id="PS50158">
    <property type="entry name" value="ZF_CCHC"/>
    <property type="match status" value="1"/>
</dbReference>
<dbReference type="InterPro" id="IPR041588">
    <property type="entry name" value="Integrase_H2C2"/>
</dbReference>
<dbReference type="PANTHER" id="PTHR37984">
    <property type="entry name" value="PROTEIN CBG26694"/>
    <property type="match status" value="1"/>
</dbReference>
<dbReference type="SMART" id="SM00343">
    <property type="entry name" value="ZnF_C2HC"/>
    <property type="match status" value="1"/>
</dbReference>
<keyword evidence="1" id="KW-0645">Protease</keyword>
<keyword evidence="5" id="KW-0064">Aspartyl protease</keyword>
<dbReference type="InterPro" id="IPR001584">
    <property type="entry name" value="Integrase_cat-core"/>
</dbReference>
<evidence type="ECO:0000256" key="4">
    <source>
        <dbReference type="ARBA" id="ARBA00022722"/>
    </source>
</evidence>
<dbReference type="Gene3D" id="3.30.420.10">
    <property type="entry name" value="Ribonuclease H-like superfamily/Ribonuclease H"/>
    <property type="match status" value="1"/>
</dbReference>
<dbReference type="Gene3D" id="3.10.20.370">
    <property type="match status" value="1"/>
</dbReference>
<dbReference type="CDD" id="cd05483">
    <property type="entry name" value="retropepsin_like_bacteria"/>
    <property type="match status" value="1"/>
</dbReference>
<dbReference type="GO" id="GO:0003723">
    <property type="term" value="F:RNA binding"/>
    <property type="evidence" value="ECO:0007669"/>
    <property type="project" value="UniProtKB-KW"/>
</dbReference>
<dbReference type="Pfam" id="PF00098">
    <property type="entry name" value="zf-CCHC"/>
    <property type="match status" value="1"/>
</dbReference>
<evidence type="ECO:0000256" key="2">
    <source>
        <dbReference type="ARBA" id="ARBA00022679"/>
    </source>
</evidence>
<dbReference type="FunFam" id="3.10.20.370:FF:000001">
    <property type="entry name" value="Retrovirus-related Pol polyprotein from transposon 17.6-like protein"/>
    <property type="match status" value="1"/>
</dbReference>
<keyword evidence="6" id="KW-0255">Endonuclease</keyword>
<evidence type="ECO:0000256" key="7">
    <source>
        <dbReference type="ARBA" id="ARBA00022801"/>
    </source>
</evidence>
<dbReference type="Gene3D" id="1.10.340.70">
    <property type="match status" value="1"/>
</dbReference>
<keyword evidence="8" id="KW-0460">Magnesium</keyword>
<dbReference type="Gene3D" id="2.40.70.10">
    <property type="entry name" value="Acid Proteases"/>
    <property type="match status" value="1"/>
</dbReference>
<evidence type="ECO:0000256" key="11">
    <source>
        <dbReference type="ARBA" id="ARBA00022918"/>
    </source>
</evidence>
<evidence type="ECO:0000256" key="9">
    <source>
        <dbReference type="ARBA" id="ARBA00022884"/>
    </source>
</evidence>
<dbReference type="PANTHER" id="PTHR37984:SF15">
    <property type="entry name" value="INTEGRASE CATALYTIC DOMAIN-CONTAINING PROTEIN"/>
    <property type="match status" value="1"/>
</dbReference>
<dbReference type="Pfam" id="PF17919">
    <property type="entry name" value="RT_RNaseH_2"/>
    <property type="match status" value="1"/>
</dbReference>
<gene>
    <name evidence="17" type="ORF">RRG08_026201</name>
</gene>
<dbReference type="GO" id="GO:0006508">
    <property type="term" value="P:proteolysis"/>
    <property type="evidence" value="ECO:0007669"/>
    <property type="project" value="UniProtKB-KW"/>
</dbReference>
<dbReference type="GO" id="GO:0003677">
    <property type="term" value="F:DNA binding"/>
    <property type="evidence" value="ECO:0007669"/>
    <property type="project" value="UniProtKB-KW"/>
</dbReference>
<evidence type="ECO:0000259" key="15">
    <source>
        <dbReference type="PROSITE" id="PS50158"/>
    </source>
</evidence>
<dbReference type="InterPro" id="IPR043128">
    <property type="entry name" value="Rev_trsase/Diguanyl_cyclase"/>
</dbReference>
<dbReference type="Gene3D" id="3.30.70.270">
    <property type="match status" value="2"/>
</dbReference>
<evidence type="ECO:0000256" key="3">
    <source>
        <dbReference type="ARBA" id="ARBA00022695"/>
    </source>
</evidence>
<dbReference type="GO" id="GO:0004190">
    <property type="term" value="F:aspartic-type endopeptidase activity"/>
    <property type="evidence" value="ECO:0007669"/>
    <property type="project" value="UniProtKB-KW"/>
</dbReference>
<evidence type="ECO:0000256" key="6">
    <source>
        <dbReference type="ARBA" id="ARBA00022759"/>
    </source>
</evidence>
<dbReference type="Pfam" id="PF13650">
    <property type="entry name" value="Asp_protease_2"/>
    <property type="match status" value="1"/>
</dbReference>
<feature type="domain" description="Integrase catalytic" evidence="16">
    <location>
        <begin position="1079"/>
        <end position="1237"/>
    </location>
</feature>
<proteinExistence type="predicted"/>
<dbReference type="InterPro" id="IPR001878">
    <property type="entry name" value="Znf_CCHC"/>
</dbReference>
<dbReference type="FunFam" id="1.10.340.70:FF:000001">
    <property type="entry name" value="Retrovirus-related Pol polyprotein from transposon gypsy-like Protein"/>
    <property type="match status" value="1"/>
</dbReference>
<dbReference type="CDD" id="cd09274">
    <property type="entry name" value="RNase_HI_RT_Ty3"/>
    <property type="match status" value="1"/>
</dbReference>
<keyword evidence="10" id="KW-0229">DNA integration</keyword>
<dbReference type="EMBL" id="JAWDGP010004277">
    <property type="protein sequence ID" value="KAK3765728.1"/>
    <property type="molecule type" value="Genomic_DNA"/>
</dbReference>
<dbReference type="Gene3D" id="3.10.10.10">
    <property type="entry name" value="HIV Type 1 Reverse Transcriptase, subunit A, domain 1"/>
    <property type="match status" value="1"/>
</dbReference>
<keyword evidence="13" id="KW-0863">Zinc-finger</keyword>
<keyword evidence="4" id="KW-0540">Nuclease</keyword>
<dbReference type="InterPro" id="IPR041577">
    <property type="entry name" value="RT_RNaseH_2"/>
</dbReference>
<dbReference type="Pfam" id="PF00665">
    <property type="entry name" value="rve"/>
    <property type="match status" value="1"/>
</dbReference>
<comment type="caution">
    <text evidence="17">The sequence shown here is derived from an EMBL/GenBank/DDBJ whole genome shotgun (WGS) entry which is preliminary data.</text>
</comment>
<evidence type="ECO:0000256" key="13">
    <source>
        <dbReference type="PROSITE-ProRule" id="PRU00047"/>
    </source>
</evidence>
<evidence type="ECO:0000256" key="8">
    <source>
        <dbReference type="ARBA" id="ARBA00022842"/>
    </source>
</evidence>
<dbReference type="SUPFAM" id="SSF57756">
    <property type="entry name" value="Retrovirus zinc finger-like domains"/>
    <property type="match status" value="1"/>
</dbReference>
<dbReference type="GO" id="GO:0015074">
    <property type="term" value="P:DNA integration"/>
    <property type="evidence" value="ECO:0007669"/>
    <property type="project" value="UniProtKB-KW"/>
</dbReference>
<dbReference type="GO" id="GO:0008270">
    <property type="term" value="F:zinc ion binding"/>
    <property type="evidence" value="ECO:0007669"/>
    <property type="project" value="UniProtKB-KW"/>
</dbReference>
<name>A0AAE0ZA80_9GAST</name>
<evidence type="ECO:0000259" key="16">
    <source>
        <dbReference type="PROSITE" id="PS50994"/>
    </source>
</evidence>
<keyword evidence="18" id="KW-1185">Reference proteome</keyword>
<keyword evidence="13" id="KW-0479">Metal-binding</keyword>
<dbReference type="SUPFAM" id="SSF53098">
    <property type="entry name" value="Ribonuclease H-like"/>
    <property type="match status" value="1"/>
</dbReference>